<dbReference type="EMBL" id="NWUO01000008">
    <property type="protein sequence ID" value="PNS11370.1"/>
    <property type="molecule type" value="Genomic_DNA"/>
</dbReference>
<dbReference type="Proteomes" id="UP000236345">
    <property type="component" value="Unassembled WGS sequence"/>
</dbReference>
<accession>A0A2K1Q8L1</accession>
<keyword evidence="2" id="KW-1185">Reference proteome</keyword>
<dbReference type="AlphaFoldDB" id="A0A2K1Q8L1"/>
<proteinExistence type="predicted"/>
<evidence type="ECO:0000313" key="2">
    <source>
        <dbReference type="Proteomes" id="UP000236345"/>
    </source>
</evidence>
<organism evidence="1 2">
    <name type="scientific">Mixta theicola</name>
    <dbReference type="NCBI Taxonomy" id="1458355"/>
    <lineage>
        <taxon>Bacteria</taxon>
        <taxon>Pseudomonadati</taxon>
        <taxon>Pseudomonadota</taxon>
        <taxon>Gammaproteobacteria</taxon>
        <taxon>Enterobacterales</taxon>
        <taxon>Erwiniaceae</taxon>
        <taxon>Mixta</taxon>
    </lineage>
</organism>
<protein>
    <submittedName>
        <fullName evidence="1">Uncharacterized protein</fullName>
    </submittedName>
</protein>
<name>A0A2K1Q8L1_9GAMM</name>
<sequence>MLLINKLIIILIFPYRLTPLNDLIKTNLFCNLKPYVITFLLQVRLKIAAIRLVCNDFYRNGKVEQNTAIADQAFNCNTLLKNSKTS</sequence>
<gene>
    <name evidence="1" type="ORF">COO59_12125</name>
</gene>
<comment type="caution">
    <text evidence="1">The sequence shown here is derived from an EMBL/GenBank/DDBJ whole genome shotgun (WGS) entry which is preliminary data.</text>
</comment>
<reference evidence="2" key="1">
    <citation type="submission" date="2017-09" db="EMBL/GenBank/DDBJ databases">
        <authorList>
            <person name="Palmer M."/>
            <person name="Steenkamp E.T."/>
            <person name="Coetzee M.P."/>
            <person name="Avontuur J.R."/>
            <person name="Van Zyl E."/>
            <person name="Chan W.-Y."/>
            <person name="Blom J."/>
            <person name="Venter S.N."/>
        </authorList>
    </citation>
    <scope>NUCLEOTIDE SEQUENCE [LARGE SCALE GENOMIC DNA]</scope>
    <source>
        <strain evidence="2">QC88-366</strain>
    </source>
</reference>
<evidence type="ECO:0000313" key="1">
    <source>
        <dbReference type="EMBL" id="PNS11370.1"/>
    </source>
</evidence>